<sequence length="597" mass="66635">MKLSDMKSQSFSRHTLSEWQEAAEKALKGKGISSLHTSTYENIDLKPLFLAEDAPQIDRVKDYIPNIDDKLERTHKWYIAQPIKRESWGELSAAVRDALSRGQNCLSFSIGDLDKAQDLVPFMNDMGEFDAPVFSIDQATSIAIHGVRDIPERMEMTGVIGYDPISEEGWTYESRLERWLNVVEGSTMDLSGVKALIVNSAPYHNKGASATQELAYALSEGVAYLEAVQDRGWEIEKAAQTLHFHFSIGSHFFMEIAKIRAFKKLWQGVLTSYGLNEQSIVKSISISAETSRFNKSTLDSYVNILRGGGEAFSAILAGVDYLVVAPFNEVSGEVTPLAERIARNTQLVLGEEAHLNKVLDPGGGSYYVEWLSDEVGKRAWKEFQQVDKEGGILALLANGSIEEKIRVVRDARIKDLATRKNSMIGTNIYANLEETLPISPAAGERLSLPFERVRERAQKLGDIPTAGLIGLGELKTYKPRADFVKGFLATGGIQTHQSTDCFSKEDILQFVEETRYPYYVVCGKDEEYLDKLSMITEAVHLVDSSIVVDLAGRIPEENRSEWILKGLNGSIYNKQNILEKLDALLTIWEEGKENEEA</sequence>
<feature type="domain" description="Methylmalonyl-CoA mutase alpha/beta chain catalytic" evidence="7">
    <location>
        <begin position="183"/>
        <end position="437"/>
    </location>
</feature>
<comment type="similarity">
    <text evidence="2">Belongs to the methylmalonyl-CoA mutase family.</text>
</comment>
<dbReference type="GO" id="GO:0016866">
    <property type="term" value="F:intramolecular transferase activity"/>
    <property type="evidence" value="ECO:0007669"/>
    <property type="project" value="InterPro"/>
</dbReference>
<dbReference type="AlphaFoldDB" id="A0A0P6VX52"/>
<keyword evidence="4" id="KW-0846">Cobalamin</keyword>
<dbReference type="GO" id="GO:0046872">
    <property type="term" value="F:metal ion binding"/>
    <property type="evidence" value="ECO:0007669"/>
    <property type="project" value="InterPro"/>
</dbReference>
<dbReference type="InterPro" id="IPR036724">
    <property type="entry name" value="Cobalamin-bd_sf"/>
</dbReference>
<dbReference type="InterPro" id="IPR006099">
    <property type="entry name" value="MeMalonylCoA_mutase_a/b_cat"/>
</dbReference>
<evidence type="ECO:0000313" key="8">
    <source>
        <dbReference type="EMBL" id="KPL59665.1"/>
    </source>
</evidence>
<gene>
    <name evidence="8" type="ORF">AM506_09355</name>
</gene>
<dbReference type="PANTHER" id="PTHR48101:SF1">
    <property type="entry name" value="METHYLMALONYL-COA MUTASE, LARGE SUBUNIT"/>
    <property type="match status" value="1"/>
</dbReference>
<evidence type="ECO:0000256" key="3">
    <source>
        <dbReference type="ARBA" id="ARBA00012398"/>
    </source>
</evidence>
<comment type="caution">
    <text evidence="8">The sequence shown here is derived from an EMBL/GenBank/DDBJ whole genome shotgun (WGS) entry which is preliminary data.</text>
</comment>
<dbReference type="EMBL" id="LIXZ01000006">
    <property type="protein sequence ID" value="KPL59665.1"/>
    <property type="molecule type" value="Genomic_DNA"/>
</dbReference>
<dbReference type="Proteomes" id="UP000050398">
    <property type="component" value="Unassembled WGS sequence"/>
</dbReference>
<accession>A0A0P6VX52</accession>
<dbReference type="RefSeq" id="WP_060672237.1">
    <property type="nucleotide sequence ID" value="NZ_LIXZ01000006.1"/>
</dbReference>
<dbReference type="PATRIC" id="fig|218284.4.peg.3525"/>
<dbReference type="OrthoDB" id="9762378at2"/>
<keyword evidence="5" id="KW-0413">Isomerase</keyword>
<dbReference type="SUPFAM" id="SSF52242">
    <property type="entry name" value="Cobalamin (vitamin B12)-binding domain"/>
    <property type="match status" value="1"/>
</dbReference>
<dbReference type="GO" id="GO:0031419">
    <property type="term" value="F:cobalamin binding"/>
    <property type="evidence" value="ECO:0007669"/>
    <property type="project" value="UniProtKB-KW"/>
</dbReference>
<dbReference type="PANTHER" id="PTHR48101">
    <property type="entry name" value="METHYLMALONYL-COA MUTASE, MITOCHONDRIAL-RELATED"/>
    <property type="match status" value="1"/>
</dbReference>
<dbReference type="Pfam" id="PF01642">
    <property type="entry name" value="MM_CoA_mutase"/>
    <property type="match status" value="1"/>
</dbReference>
<protein>
    <recommendedName>
        <fullName evidence="3">methylmalonyl-CoA mutase</fullName>
        <ecNumber evidence="3">5.4.99.2</ecNumber>
    </recommendedName>
</protein>
<dbReference type="PROSITE" id="PS00544">
    <property type="entry name" value="METMALONYL_COA_MUTASE"/>
    <property type="match status" value="1"/>
</dbReference>
<proteinExistence type="inferred from homology"/>
<comment type="cofactor">
    <cofactor evidence="1">
        <name>adenosylcob(III)alamin</name>
        <dbReference type="ChEBI" id="CHEBI:18408"/>
    </cofactor>
</comment>
<evidence type="ECO:0000313" key="9">
    <source>
        <dbReference type="Proteomes" id="UP000050398"/>
    </source>
</evidence>
<reference evidence="8 9" key="1">
    <citation type="submission" date="2015-08" db="EMBL/GenBank/DDBJ databases">
        <title>Draft Genome Sequence of Bacillus vietnamensis UCD-SED5.</title>
        <authorList>
            <person name="Lee R.D."/>
            <person name="Jospin G."/>
            <person name="Lang J.M."/>
            <person name="Coil D.A."/>
            <person name="Eisen J.A."/>
        </authorList>
    </citation>
    <scope>NUCLEOTIDE SEQUENCE [LARGE SCALE GENOMIC DNA]</scope>
    <source>
        <strain evidence="8 9">UCD-SED5</strain>
    </source>
</reference>
<dbReference type="Gene3D" id="3.40.50.280">
    <property type="entry name" value="Cobalamin-binding domain"/>
    <property type="match status" value="1"/>
</dbReference>
<evidence type="ECO:0000256" key="4">
    <source>
        <dbReference type="ARBA" id="ARBA00022628"/>
    </source>
</evidence>
<evidence type="ECO:0000256" key="6">
    <source>
        <dbReference type="ARBA" id="ARBA00023285"/>
    </source>
</evidence>
<name>A0A0P6VX52_9BACI</name>
<dbReference type="EC" id="5.4.99.2" evidence="3"/>
<dbReference type="Gene3D" id="3.20.20.240">
    <property type="entry name" value="Methylmalonyl-CoA mutase"/>
    <property type="match status" value="1"/>
</dbReference>
<evidence type="ECO:0000256" key="5">
    <source>
        <dbReference type="ARBA" id="ARBA00023235"/>
    </source>
</evidence>
<evidence type="ECO:0000256" key="1">
    <source>
        <dbReference type="ARBA" id="ARBA00001922"/>
    </source>
</evidence>
<dbReference type="SUPFAM" id="SSF51703">
    <property type="entry name" value="Cobalamin (vitamin B12)-dependent enzymes"/>
    <property type="match status" value="1"/>
</dbReference>
<dbReference type="InterPro" id="IPR016176">
    <property type="entry name" value="Cbl-dep_enz_cat"/>
</dbReference>
<evidence type="ECO:0000256" key="2">
    <source>
        <dbReference type="ARBA" id="ARBA00008465"/>
    </source>
</evidence>
<keyword evidence="6" id="KW-0170">Cobalt</keyword>
<organism evidence="8 9">
    <name type="scientific">Rossellomorea vietnamensis</name>
    <dbReference type="NCBI Taxonomy" id="218284"/>
    <lineage>
        <taxon>Bacteria</taxon>
        <taxon>Bacillati</taxon>
        <taxon>Bacillota</taxon>
        <taxon>Bacilli</taxon>
        <taxon>Bacillales</taxon>
        <taxon>Bacillaceae</taxon>
        <taxon>Rossellomorea</taxon>
    </lineage>
</organism>
<evidence type="ECO:0000259" key="7">
    <source>
        <dbReference type="Pfam" id="PF01642"/>
    </source>
</evidence>
<dbReference type="InterPro" id="IPR058549">
    <property type="entry name" value="MeMalonylCoA_mutase_a/b_site"/>
</dbReference>